<evidence type="ECO:0000313" key="1">
    <source>
        <dbReference type="EMBL" id="MFC5455360.1"/>
    </source>
</evidence>
<gene>
    <name evidence="1" type="ORF">ACFQDI_10870</name>
</gene>
<proteinExistence type="predicted"/>
<accession>A0ABW0KPI7</accession>
<evidence type="ECO:0008006" key="3">
    <source>
        <dbReference type="Google" id="ProtNLM"/>
    </source>
</evidence>
<comment type="caution">
    <text evidence="1">The sequence shown here is derived from an EMBL/GenBank/DDBJ whole genome shotgun (WGS) entry which is preliminary data.</text>
</comment>
<dbReference type="EMBL" id="JBHSMQ010000003">
    <property type="protein sequence ID" value="MFC5455360.1"/>
    <property type="molecule type" value="Genomic_DNA"/>
</dbReference>
<reference evidence="2" key="1">
    <citation type="journal article" date="2019" name="Int. J. Syst. Evol. Microbiol.">
        <title>The Global Catalogue of Microorganisms (GCM) 10K type strain sequencing project: providing services to taxonomists for standard genome sequencing and annotation.</title>
        <authorList>
            <consortium name="The Broad Institute Genomics Platform"/>
            <consortium name="The Broad Institute Genome Sequencing Center for Infectious Disease"/>
            <person name="Wu L."/>
            <person name="Ma J."/>
        </authorList>
    </citation>
    <scope>NUCLEOTIDE SEQUENCE [LARGE SCALE GENOMIC DNA]</scope>
    <source>
        <strain evidence="2">CGMCC 4.1469</strain>
    </source>
</reference>
<keyword evidence="2" id="KW-1185">Reference proteome</keyword>
<name>A0ABW0KPI7_9BACT</name>
<dbReference type="Proteomes" id="UP001596052">
    <property type="component" value="Unassembled WGS sequence"/>
</dbReference>
<evidence type="ECO:0000313" key="2">
    <source>
        <dbReference type="Proteomes" id="UP001596052"/>
    </source>
</evidence>
<organism evidence="1 2">
    <name type="scientific">Prosthecobacter fluviatilis</name>
    <dbReference type="NCBI Taxonomy" id="445931"/>
    <lineage>
        <taxon>Bacteria</taxon>
        <taxon>Pseudomonadati</taxon>
        <taxon>Verrucomicrobiota</taxon>
        <taxon>Verrucomicrobiia</taxon>
        <taxon>Verrucomicrobiales</taxon>
        <taxon>Verrucomicrobiaceae</taxon>
        <taxon>Prosthecobacter</taxon>
    </lineage>
</organism>
<protein>
    <recommendedName>
        <fullName evidence="3">DUF695 domain-containing protein</fullName>
    </recommendedName>
</protein>
<sequence>MRTGYPVGKIRAMWPFKKATNTNPTLKQRVTEFWNWYAENADRFYKTIENKRCSDLQSEVSAAVDRWLTGMAWVFGPGENNQGHSFTLSGEGIIFKQFVAEYWQQQAPRLEGWTFYASRQASDEPKGFTLRLDEKENFQPEEFWVFPYVDVQDEAIDIAVWHPTMHRLEEHTRLQALFLMLDELLGEHGTQNWIGEIKFSEDQLKQSIPIAELPEMIDQVQKEHGWKKCPPTETYSSYHLKEQETEWLRSDTVAGSSRCFRLLRGYFEAHGPCEHPLSGIGVDYVFVAVQTSFFPKGSEVDGRGKIEDEIIEAFETAASGISIGGATGFENCYMDFMIFDGEKSLKIVKEILRKHKVPKSTKIHFFTSDRAKDVISI</sequence>